<dbReference type="GeneID" id="68099452"/>
<evidence type="ECO:0000256" key="1">
    <source>
        <dbReference type="SAM" id="MobiDB-lite"/>
    </source>
</evidence>
<dbReference type="InterPro" id="IPR000719">
    <property type="entry name" value="Prot_kinase_dom"/>
</dbReference>
<dbReference type="Proteomes" id="UP000816034">
    <property type="component" value="Unassembled WGS sequence"/>
</dbReference>
<accession>A0AA88H662</accession>
<feature type="region of interest" description="Disordered" evidence="1">
    <location>
        <begin position="196"/>
        <end position="218"/>
    </location>
</feature>
<dbReference type="Gene3D" id="1.10.510.10">
    <property type="entry name" value="Transferase(Phosphotransferase) domain 1"/>
    <property type="match status" value="1"/>
</dbReference>
<dbReference type="RefSeq" id="XP_044555361.1">
    <property type="nucleotide sequence ID" value="XM_044696919.1"/>
</dbReference>
<feature type="compositionally biased region" description="Polar residues" evidence="1">
    <location>
        <begin position="43"/>
        <end position="55"/>
    </location>
</feature>
<dbReference type="AlphaFoldDB" id="A0AA88H662"/>
<feature type="region of interest" description="Disordered" evidence="1">
    <location>
        <begin position="1"/>
        <end position="61"/>
    </location>
</feature>
<feature type="region of interest" description="Disordered" evidence="1">
    <location>
        <begin position="88"/>
        <end position="112"/>
    </location>
</feature>
<protein>
    <recommendedName>
        <fullName evidence="2">Protein kinase domain-containing protein</fullName>
    </recommendedName>
</protein>
<gene>
    <name evidence="3" type="ORF">C9374_006998</name>
</gene>
<keyword evidence="4" id="KW-1185">Reference proteome</keyword>
<proteinExistence type="predicted"/>
<evidence type="ECO:0000313" key="4">
    <source>
        <dbReference type="Proteomes" id="UP000816034"/>
    </source>
</evidence>
<dbReference type="PROSITE" id="PS50011">
    <property type="entry name" value="PROTEIN_KINASE_DOM"/>
    <property type="match status" value="1"/>
</dbReference>
<feature type="compositionally biased region" description="Low complexity" evidence="1">
    <location>
        <begin position="7"/>
        <end position="16"/>
    </location>
</feature>
<name>A0AA88H662_NAELO</name>
<dbReference type="InterPro" id="IPR011009">
    <property type="entry name" value="Kinase-like_dom_sf"/>
</dbReference>
<evidence type="ECO:0000259" key="2">
    <source>
        <dbReference type="PROSITE" id="PS50011"/>
    </source>
</evidence>
<comment type="caution">
    <text evidence="3">The sequence shown here is derived from an EMBL/GenBank/DDBJ whole genome shotgun (WGS) entry which is preliminary data.</text>
</comment>
<evidence type="ECO:0000313" key="3">
    <source>
        <dbReference type="EMBL" id="KAG2393467.1"/>
    </source>
</evidence>
<dbReference type="GO" id="GO:0005524">
    <property type="term" value="F:ATP binding"/>
    <property type="evidence" value="ECO:0007669"/>
    <property type="project" value="InterPro"/>
</dbReference>
<feature type="compositionally biased region" description="Basic and acidic residues" evidence="1">
    <location>
        <begin position="88"/>
        <end position="99"/>
    </location>
</feature>
<feature type="domain" description="Protein kinase" evidence="2">
    <location>
        <begin position="67"/>
        <end position="502"/>
    </location>
</feature>
<sequence>MKRTRAQTRSSSTSQSDESKHSEAFNNDHPMTRQQHKKPKAPSNKNSILLRTPSKTFKDEVKRKKLAVKEKNIMSGKFGSVVILSKDQESTANDGERTPTPRTPLKNIDPNILFSPPAIQLNTANTKNNTNHSENAPPFFSPYLKTPNMAVKSQQMVRKAENSTPIREFKIQKELTKMRVGKLNLFPNVFSSFASTTSPEEDIDSSHEESCQPKQKKRKNSSSSLYHYFNIVMEKCDGGLVDLVHQSYSSSSGCKIPLSVAKAISFQLLFALSIAEEIGFQHNDMHERNVLYKKLPITTPLKKGIAFYDQIDDCDYVWLVECDFVLKIADYGLSRIRSDDGEEIESGNVFHSEAFNNDLERVKEILSKRIKLDTDTKSKDSKLFSDLKRSIKVGVSAKSLLLHEFFDDIRKEVSQDGSLEGIDESYHQYFGAKHPKRKQQMNMIKSMRLSPSKPPLPHHEAPPSPLIELNTSSMSVLGESEEEMVPVRTRRAFKRREMATNK</sequence>
<organism evidence="3 4">
    <name type="scientific">Naegleria lovaniensis</name>
    <name type="common">Amoeba</name>
    <dbReference type="NCBI Taxonomy" id="51637"/>
    <lineage>
        <taxon>Eukaryota</taxon>
        <taxon>Discoba</taxon>
        <taxon>Heterolobosea</taxon>
        <taxon>Tetramitia</taxon>
        <taxon>Eutetramitia</taxon>
        <taxon>Vahlkampfiidae</taxon>
        <taxon>Naegleria</taxon>
    </lineage>
</organism>
<reference evidence="3 4" key="1">
    <citation type="journal article" date="2018" name="BMC Genomics">
        <title>The genome of Naegleria lovaniensis, the basis for a comparative approach to unravel pathogenicity factors of the human pathogenic amoeba N. fowleri.</title>
        <authorList>
            <person name="Liechti N."/>
            <person name="Schurch N."/>
            <person name="Bruggmann R."/>
            <person name="Wittwer M."/>
        </authorList>
    </citation>
    <scope>NUCLEOTIDE SEQUENCE [LARGE SCALE GENOMIC DNA]</scope>
    <source>
        <strain evidence="3 4">ATCC 30569</strain>
    </source>
</reference>
<dbReference type="EMBL" id="PYSW02000002">
    <property type="protein sequence ID" value="KAG2393467.1"/>
    <property type="molecule type" value="Genomic_DNA"/>
</dbReference>
<dbReference type="SUPFAM" id="SSF56112">
    <property type="entry name" value="Protein kinase-like (PK-like)"/>
    <property type="match status" value="1"/>
</dbReference>
<feature type="region of interest" description="Disordered" evidence="1">
    <location>
        <begin position="448"/>
        <end position="468"/>
    </location>
</feature>
<dbReference type="GO" id="GO:0004672">
    <property type="term" value="F:protein kinase activity"/>
    <property type="evidence" value="ECO:0007669"/>
    <property type="project" value="InterPro"/>
</dbReference>